<dbReference type="InterPro" id="IPR027417">
    <property type="entry name" value="P-loop_NTPase"/>
</dbReference>
<dbReference type="GO" id="GO:0003677">
    <property type="term" value="F:DNA binding"/>
    <property type="evidence" value="ECO:0007669"/>
    <property type="project" value="InterPro"/>
</dbReference>
<feature type="domain" description="HTH cro/C1-type" evidence="1">
    <location>
        <begin position="9"/>
        <end position="64"/>
    </location>
</feature>
<evidence type="ECO:0000313" key="4">
    <source>
        <dbReference type="Proteomes" id="UP000671828"/>
    </source>
</evidence>
<protein>
    <submittedName>
        <fullName evidence="3">Helix-turn-helix domain-containing protein</fullName>
    </submittedName>
    <submittedName>
        <fullName evidence="2">Transcriptional regulator with XRE-family HTH domain/tetratricopeptide (TPR) repeat protein</fullName>
    </submittedName>
</protein>
<dbReference type="EMBL" id="JAFBCL010000001">
    <property type="protein sequence ID" value="MBM7814999.1"/>
    <property type="molecule type" value="Genomic_DNA"/>
</dbReference>
<dbReference type="EMBL" id="CP072788">
    <property type="protein sequence ID" value="QTR03256.1"/>
    <property type="molecule type" value="Genomic_DNA"/>
</dbReference>
<dbReference type="Proteomes" id="UP000671828">
    <property type="component" value="Chromosome"/>
</dbReference>
<dbReference type="AlphaFoldDB" id="A0A8T8HXM8"/>
<organism evidence="3 4">
    <name type="scientific">Saccharothrix algeriensis</name>
    <dbReference type="NCBI Taxonomy" id="173560"/>
    <lineage>
        <taxon>Bacteria</taxon>
        <taxon>Bacillati</taxon>
        <taxon>Actinomycetota</taxon>
        <taxon>Actinomycetes</taxon>
        <taxon>Pseudonocardiales</taxon>
        <taxon>Pseudonocardiaceae</taxon>
        <taxon>Saccharothrix</taxon>
    </lineage>
</organism>
<evidence type="ECO:0000313" key="5">
    <source>
        <dbReference type="Proteomes" id="UP001195724"/>
    </source>
</evidence>
<dbReference type="Pfam" id="PF13560">
    <property type="entry name" value="HTH_31"/>
    <property type="match status" value="1"/>
</dbReference>
<dbReference type="RefSeq" id="WP_204845574.1">
    <property type="nucleotide sequence ID" value="NZ_JAFBCL010000001.1"/>
</dbReference>
<name>A0A8T8HXM8_9PSEU</name>
<evidence type="ECO:0000313" key="3">
    <source>
        <dbReference type="EMBL" id="QTR03256.1"/>
    </source>
</evidence>
<dbReference type="SUPFAM" id="SSF47413">
    <property type="entry name" value="lambda repressor-like DNA-binding domains"/>
    <property type="match status" value="1"/>
</dbReference>
<dbReference type="SUPFAM" id="SSF48452">
    <property type="entry name" value="TPR-like"/>
    <property type="match status" value="1"/>
</dbReference>
<dbReference type="InterPro" id="IPR001387">
    <property type="entry name" value="Cro/C1-type_HTH"/>
</dbReference>
<dbReference type="Gene3D" id="1.25.40.10">
    <property type="entry name" value="Tetratricopeptide repeat domain"/>
    <property type="match status" value="1"/>
</dbReference>
<reference evidence="3" key="2">
    <citation type="submission" date="2021-04" db="EMBL/GenBank/DDBJ databases">
        <title>Saccharothrix algeriensis WGS.</title>
        <authorList>
            <person name="Stuskova K."/>
            <person name="Hakalova E."/>
            <person name="Tebbal A.B."/>
            <person name="Eichmeier A."/>
        </authorList>
    </citation>
    <scope>NUCLEOTIDE SEQUENCE</scope>
    <source>
        <strain evidence="3">NRRL B-24137</strain>
    </source>
</reference>
<dbReference type="PANTHER" id="PTHR47691">
    <property type="entry name" value="REGULATOR-RELATED"/>
    <property type="match status" value="1"/>
</dbReference>
<dbReference type="PRINTS" id="PR00364">
    <property type="entry name" value="DISEASERSIST"/>
</dbReference>
<keyword evidence="5" id="KW-1185">Reference proteome</keyword>
<dbReference type="CDD" id="cd00093">
    <property type="entry name" value="HTH_XRE"/>
    <property type="match status" value="1"/>
</dbReference>
<reference evidence="2 5" key="1">
    <citation type="submission" date="2021-01" db="EMBL/GenBank/DDBJ databases">
        <title>Sequencing the genomes of 1000 actinobacteria strains.</title>
        <authorList>
            <person name="Klenk H.-P."/>
        </authorList>
    </citation>
    <scope>NUCLEOTIDE SEQUENCE [LARGE SCALE GENOMIC DNA]</scope>
    <source>
        <strain evidence="2 5">DSM 44581</strain>
    </source>
</reference>
<dbReference type="InterPro" id="IPR003593">
    <property type="entry name" value="AAA+_ATPase"/>
</dbReference>
<evidence type="ECO:0000259" key="1">
    <source>
        <dbReference type="PROSITE" id="PS50943"/>
    </source>
</evidence>
<dbReference type="Gene3D" id="1.10.260.40">
    <property type="entry name" value="lambda repressor-like DNA-binding domains"/>
    <property type="match status" value="1"/>
</dbReference>
<dbReference type="Gene3D" id="3.40.50.300">
    <property type="entry name" value="P-loop containing nucleotide triphosphate hydrolases"/>
    <property type="match status" value="1"/>
</dbReference>
<dbReference type="SUPFAM" id="SSF52540">
    <property type="entry name" value="P-loop containing nucleoside triphosphate hydrolases"/>
    <property type="match status" value="1"/>
</dbReference>
<dbReference type="PROSITE" id="PS50943">
    <property type="entry name" value="HTH_CROC1"/>
    <property type="match status" value="1"/>
</dbReference>
<evidence type="ECO:0000313" key="2">
    <source>
        <dbReference type="EMBL" id="MBM7814999.1"/>
    </source>
</evidence>
<dbReference type="InterPro" id="IPR011990">
    <property type="entry name" value="TPR-like_helical_dom_sf"/>
</dbReference>
<dbReference type="InterPro" id="IPR010982">
    <property type="entry name" value="Lambda_DNA-bd_dom_sf"/>
</dbReference>
<sequence length="806" mass="85411">MVTTFGDFLRFYRLRAALTQEELAERTGVSVRAISDVERGRARTPQRRTVELLVAGLGLTGEDAAEFAGLARAGRRDRVAPAAGPPGFTGGQCALPPILIELTGREPEQRVLDACAAEADSSAVSQVLLVHGPPGAGKTALAVDAGHRLGARFAHGCLFLDLRGMSADPLTPARAVRALLRGLGVAERDIPAERPDRLALYRSLLRERSVLLVLDDAADEAQVRPLLAGGPGSLVVVTSRRALAGLAARRLSLELLGPAAAVALLGRIAGGDRVAAEPAAAQRVAELCGGIPLALLIAANRLASRPRWTIAHFAHQLDARHRRLSVLTAGDLQVRAAFDVSYRQLRPEVALVFRRLAVAPGAGTSAELVRVVTGLPAAEVAAALAELTDASLLRAGDEPGRHTCHELIRVFARELLEREEDAAGIARVTRRMHDWLLAVATKAALHFDHDRTEVAVAVDGPDPVPDRESAGRWLAAEEGAWREALRAAAGRGAHRQVLDLARAVHWYSDLRGTGGLWREVFQAGAEAARALGDRRAEAEQLNYLSWALYALCGRAREAFGAHERALAAAVGSGDTVTEAWAWYYRAGIERRLTTATAAVAHCRRAVALFEAAGHANGLHLALSLLGVMLHAAGEVAEAVAVHRRSVAHYRRADSQGRAGDAELLSMVLTRLATGLAASGDLPGALGLLAEAESRFARHGAPAGVSRVRYLRGLALAEAGHRDEARAELLCALGEERLSENRVEILSRLADLSADPAEAREHRVRALAECARYDTPAVRSRAAGLAAALGVELPGPAPVPARSGSNG</sequence>
<gene>
    <name evidence="3" type="ORF">J7S33_30670</name>
    <name evidence="2" type="ORF">JOE68_005864</name>
</gene>
<dbReference type="GO" id="GO:0043531">
    <property type="term" value="F:ADP binding"/>
    <property type="evidence" value="ECO:0007669"/>
    <property type="project" value="InterPro"/>
</dbReference>
<proteinExistence type="predicted"/>
<dbReference type="Proteomes" id="UP001195724">
    <property type="component" value="Unassembled WGS sequence"/>
</dbReference>
<dbReference type="SMART" id="SM00382">
    <property type="entry name" value="AAA"/>
    <property type="match status" value="1"/>
</dbReference>
<dbReference type="SMART" id="SM00530">
    <property type="entry name" value="HTH_XRE"/>
    <property type="match status" value="1"/>
</dbReference>
<dbReference type="PANTHER" id="PTHR47691:SF3">
    <property type="entry name" value="HTH-TYPE TRANSCRIPTIONAL REGULATOR RV0890C-RELATED"/>
    <property type="match status" value="1"/>
</dbReference>
<accession>A0A8T8HXM8</accession>